<dbReference type="RefSeq" id="WP_176574101.1">
    <property type="nucleotide sequence ID" value="NZ_CBDRGH010000003.1"/>
</dbReference>
<keyword evidence="2" id="KW-1185">Reference proteome</keyword>
<gene>
    <name evidence="1" type="ORF">HUT05_03175</name>
</gene>
<dbReference type="AlphaFoldDB" id="A0A7I0NTR0"/>
<evidence type="ECO:0000313" key="1">
    <source>
        <dbReference type="EMBL" id="QKZ16453.1"/>
    </source>
</evidence>
<evidence type="ECO:0000313" key="2">
    <source>
        <dbReference type="Proteomes" id="UP000509418"/>
    </source>
</evidence>
<protein>
    <submittedName>
        <fullName evidence="1">Uncharacterized protein</fullName>
    </submittedName>
</protein>
<dbReference type="Proteomes" id="UP000509418">
    <property type="component" value="Chromosome"/>
</dbReference>
<reference evidence="1 2" key="1">
    <citation type="submission" date="2020-06" db="EMBL/GenBank/DDBJ databases">
        <title>Genome mining for natural products.</title>
        <authorList>
            <person name="Zhang B."/>
            <person name="Shi J."/>
            <person name="Ge H."/>
        </authorList>
    </citation>
    <scope>NUCLEOTIDE SEQUENCE [LARGE SCALE GENOMIC DNA]</scope>
    <source>
        <strain evidence="1 2">NA02069</strain>
    </source>
</reference>
<proteinExistence type="predicted"/>
<name>A0A7I0NTR0_STRCX</name>
<sequence length="301" mass="33902">MADAAARAEERVEVVRDDTAGRLALAADFYDAASGRFRQYGHAELSFMRWSAARGVLEPESSDRAGSAWWRSVNAVLLRDKIEAGLLADDGSGVPSSHSVQCWIDFIREPSPTRWYRAHNASIVAGYLKYEDLAEQELKAERFMMNVALLRVIYTHAMLADPRLALGPLAFPGPRLVDPRHRSVKWFLDLARSFPKNLPIVGSVEEVVFAEHALARMLDYGLIAPRLPALYEFAAEQLEEPRLTSLLDDGVPAYVWAHADREVWFIGNTGPHLRAIARVTGVRLRWAPSPYRRRLRKVRDG</sequence>
<dbReference type="EMBL" id="CP056041">
    <property type="protein sequence ID" value="QKZ16453.1"/>
    <property type="molecule type" value="Genomic_DNA"/>
</dbReference>
<organism evidence="1 2">
    <name type="scientific">Streptomyces chartreusis</name>
    <dbReference type="NCBI Taxonomy" id="1969"/>
    <lineage>
        <taxon>Bacteria</taxon>
        <taxon>Bacillati</taxon>
        <taxon>Actinomycetota</taxon>
        <taxon>Actinomycetes</taxon>
        <taxon>Kitasatosporales</taxon>
        <taxon>Streptomycetaceae</taxon>
        <taxon>Streptomyces</taxon>
    </lineage>
</organism>
<accession>A0A7I0NTR0</accession>